<accession>A0A173XHM8</accession>
<gene>
    <name evidence="1" type="ORF">ERS852394_00413</name>
</gene>
<dbReference type="AlphaFoldDB" id="A0A173XHM8"/>
<evidence type="ECO:0000313" key="2">
    <source>
        <dbReference type="Proteomes" id="UP000095409"/>
    </source>
</evidence>
<sequence>MISVMNVLVIFFGGFISAKVCDSIRELERGE</sequence>
<protein>
    <submittedName>
        <fullName evidence="1">Uncharacterized protein</fullName>
    </submittedName>
</protein>
<proteinExistence type="predicted"/>
<evidence type="ECO:0000313" key="1">
    <source>
        <dbReference type="EMBL" id="CUN51123.1"/>
    </source>
</evidence>
<dbReference type="EMBL" id="CYZD01000001">
    <property type="protein sequence ID" value="CUN51123.1"/>
    <property type="molecule type" value="Genomic_DNA"/>
</dbReference>
<name>A0A173XHM8_9FIRM</name>
<dbReference type="Proteomes" id="UP000095409">
    <property type="component" value="Unassembled WGS sequence"/>
</dbReference>
<reference evidence="1 2" key="1">
    <citation type="submission" date="2015-09" db="EMBL/GenBank/DDBJ databases">
        <authorList>
            <consortium name="Pathogen Informatics"/>
        </authorList>
    </citation>
    <scope>NUCLEOTIDE SEQUENCE [LARGE SCALE GENOMIC DNA]</scope>
    <source>
        <strain evidence="1 2">2789STDY5608837</strain>
    </source>
</reference>
<organism evidence="1 2">
    <name type="scientific">Blautia obeum</name>
    <dbReference type="NCBI Taxonomy" id="40520"/>
    <lineage>
        <taxon>Bacteria</taxon>
        <taxon>Bacillati</taxon>
        <taxon>Bacillota</taxon>
        <taxon>Clostridia</taxon>
        <taxon>Lachnospirales</taxon>
        <taxon>Lachnospiraceae</taxon>
        <taxon>Blautia</taxon>
    </lineage>
</organism>